<feature type="domain" description="Glycosyl hydrolase family 30 TIM-barrel" evidence="5">
    <location>
        <begin position="47"/>
        <end position="379"/>
    </location>
</feature>
<evidence type="ECO:0000256" key="1">
    <source>
        <dbReference type="ARBA" id="ARBA00005382"/>
    </source>
</evidence>
<protein>
    <submittedName>
        <fullName evidence="7">Glycosyl hydrolase</fullName>
    </submittedName>
</protein>
<dbReference type="Gene3D" id="3.20.20.80">
    <property type="entry name" value="Glycosidases"/>
    <property type="match status" value="1"/>
</dbReference>
<sequence>MRLEYISTIFLDNKKHVESNTIEFKKDDGIENNVINLYPDMKYQQFEGFGGALTDSSGYVYSLMGEDEKKKMLDTYFTKEQMNYSIARIHIDSCDFSLEHYEAMSDCMDRNMESFSLSRSEKYIFPLLEDAQKVLGKPLEVMISPWSPPAFMKTNEQRNHGGKLKEEYKEFWADYICKYIKELANIGYKITRMSLQNEPNATQTWDSCVYSPKEEKEFLRDYMYPALVRHGLSNIEIFIWDHNKERVYERANEIIDEETNHMVAGIAFHWYSGDHFEGLSLIKEKYPDKKLILSEACIEYYKFNKEDYLANAEKYAHDIIGNLNHGMNAFYDWNILLDEKGGPNHVHNYCDAPFLYDTKKMKLIEQNTLAYLYHFSHYILPGAVRIAYTKYTDQLEVTAFKNTNQSIVVVILNRTLHSMQSVIRLNGEYADITMEPQSISTCEINL</sequence>
<evidence type="ECO:0000313" key="7">
    <source>
        <dbReference type="EMBL" id="BCN30641.1"/>
    </source>
</evidence>
<dbReference type="GO" id="GO:0004348">
    <property type="term" value="F:glucosylceramidase activity"/>
    <property type="evidence" value="ECO:0007669"/>
    <property type="project" value="InterPro"/>
</dbReference>
<dbReference type="Pfam" id="PF17189">
    <property type="entry name" value="Glyco_hydro_30C"/>
    <property type="match status" value="1"/>
</dbReference>
<evidence type="ECO:0000259" key="6">
    <source>
        <dbReference type="Pfam" id="PF17189"/>
    </source>
</evidence>
<feature type="domain" description="Glycosyl hydrolase family 30 beta sandwich" evidence="6">
    <location>
        <begin position="382"/>
        <end position="442"/>
    </location>
</feature>
<reference evidence="7 8" key="1">
    <citation type="submission" date="2020-11" db="EMBL/GenBank/DDBJ databases">
        <title>Draft genome sequencing of a Lachnospiraceae strain isolated from anoxic soil subjected to BSD treatment.</title>
        <authorList>
            <person name="Uek A."/>
            <person name="Tonouchi A."/>
        </authorList>
    </citation>
    <scope>NUCLEOTIDE SEQUENCE [LARGE SCALE GENOMIC DNA]</scope>
    <source>
        <strain evidence="7 8">TB5</strain>
    </source>
</reference>
<accession>A0A7R7EKN6</accession>
<dbReference type="Pfam" id="PF02055">
    <property type="entry name" value="Glyco_hydro_30"/>
    <property type="match status" value="1"/>
</dbReference>
<dbReference type="PANTHER" id="PTHR11069">
    <property type="entry name" value="GLUCOSYLCERAMIDASE"/>
    <property type="match status" value="1"/>
</dbReference>
<dbReference type="GO" id="GO:0006680">
    <property type="term" value="P:glucosylceramide catabolic process"/>
    <property type="evidence" value="ECO:0007669"/>
    <property type="project" value="TreeGrafter"/>
</dbReference>
<dbReference type="InterPro" id="IPR033452">
    <property type="entry name" value="GH30_C"/>
</dbReference>
<dbReference type="Gene3D" id="2.60.40.1180">
    <property type="entry name" value="Golgi alpha-mannosidase II"/>
    <property type="match status" value="1"/>
</dbReference>
<dbReference type="InterPro" id="IPR013780">
    <property type="entry name" value="Glyco_hydro_b"/>
</dbReference>
<keyword evidence="3 4" id="KW-0378">Hydrolase</keyword>
<evidence type="ECO:0000256" key="4">
    <source>
        <dbReference type="RuleBase" id="RU361188"/>
    </source>
</evidence>
<keyword evidence="8" id="KW-1185">Reference proteome</keyword>
<dbReference type="InterPro" id="IPR001139">
    <property type="entry name" value="Glyco_hydro_30"/>
</dbReference>
<evidence type="ECO:0000256" key="3">
    <source>
        <dbReference type="ARBA" id="ARBA00022801"/>
    </source>
</evidence>
<dbReference type="Proteomes" id="UP000595897">
    <property type="component" value="Chromosome"/>
</dbReference>
<dbReference type="GO" id="GO:0016020">
    <property type="term" value="C:membrane"/>
    <property type="evidence" value="ECO:0007669"/>
    <property type="project" value="GOC"/>
</dbReference>
<dbReference type="SUPFAM" id="SSF51445">
    <property type="entry name" value="(Trans)glycosidases"/>
    <property type="match status" value="1"/>
</dbReference>
<dbReference type="EMBL" id="AP024169">
    <property type="protein sequence ID" value="BCN30641.1"/>
    <property type="molecule type" value="Genomic_DNA"/>
</dbReference>
<dbReference type="AlphaFoldDB" id="A0A7R7EKN6"/>
<keyword evidence="4" id="KW-0326">Glycosidase</keyword>
<organism evidence="7 8">
    <name type="scientific">Anaeromicropila herbilytica</name>
    <dbReference type="NCBI Taxonomy" id="2785025"/>
    <lineage>
        <taxon>Bacteria</taxon>
        <taxon>Bacillati</taxon>
        <taxon>Bacillota</taxon>
        <taxon>Clostridia</taxon>
        <taxon>Lachnospirales</taxon>
        <taxon>Lachnospiraceae</taxon>
        <taxon>Anaeromicropila</taxon>
    </lineage>
</organism>
<dbReference type="RefSeq" id="WP_271715846.1">
    <property type="nucleotide sequence ID" value="NZ_AP024169.1"/>
</dbReference>
<name>A0A7R7EKN6_9FIRM</name>
<evidence type="ECO:0000256" key="2">
    <source>
        <dbReference type="ARBA" id="ARBA00022729"/>
    </source>
</evidence>
<comment type="similarity">
    <text evidence="1 4">Belongs to the glycosyl hydrolase 30 family.</text>
</comment>
<dbReference type="PRINTS" id="PR00843">
    <property type="entry name" value="GLHYDRLASE30"/>
</dbReference>
<evidence type="ECO:0000259" key="5">
    <source>
        <dbReference type="Pfam" id="PF02055"/>
    </source>
</evidence>
<keyword evidence="2" id="KW-0732">Signal</keyword>
<dbReference type="InterPro" id="IPR017853">
    <property type="entry name" value="GH"/>
</dbReference>
<gene>
    <name evidence="7" type="primary">srfJ_1</name>
    <name evidence="7" type="ORF">bsdtb5_19360</name>
</gene>
<evidence type="ECO:0000313" key="8">
    <source>
        <dbReference type="Proteomes" id="UP000595897"/>
    </source>
</evidence>
<dbReference type="PANTHER" id="PTHR11069:SF23">
    <property type="entry name" value="LYSOSOMAL ACID GLUCOSYLCERAMIDASE"/>
    <property type="match status" value="1"/>
</dbReference>
<proteinExistence type="inferred from homology"/>
<dbReference type="InterPro" id="IPR033453">
    <property type="entry name" value="Glyco_hydro_30_TIM-barrel"/>
</dbReference>
<dbReference type="KEGG" id="ahb:bsdtb5_19360"/>